<feature type="domain" description="2EXR" evidence="1">
    <location>
        <begin position="4"/>
        <end position="104"/>
    </location>
</feature>
<organism evidence="2 3">
    <name type="scientific">Purpureocillium lilacinum</name>
    <name type="common">Paecilomyces lilacinus</name>
    <dbReference type="NCBI Taxonomy" id="33203"/>
    <lineage>
        <taxon>Eukaryota</taxon>
        <taxon>Fungi</taxon>
        <taxon>Dikarya</taxon>
        <taxon>Ascomycota</taxon>
        <taxon>Pezizomycotina</taxon>
        <taxon>Sordariomycetes</taxon>
        <taxon>Hypocreomycetidae</taxon>
        <taxon>Hypocreales</taxon>
        <taxon>Ophiocordycipitaceae</taxon>
        <taxon>Purpureocillium</taxon>
    </lineage>
</organism>
<evidence type="ECO:0000313" key="3">
    <source>
        <dbReference type="Proteomes" id="UP000078340"/>
    </source>
</evidence>
<dbReference type="InterPro" id="IPR045518">
    <property type="entry name" value="2EXR"/>
</dbReference>
<reference evidence="2 3" key="1">
    <citation type="submission" date="2016-02" db="EMBL/GenBank/DDBJ databases">
        <title>Biosynthesis of antibiotic leucinostatins and their inhibition on Phytophthora in bio-control Purpureocillium lilacinum.</title>
        <authorList>
            <person name="Wang G."/>
            <person name="Liu Z."/>
            <person name="Lin R."/>
            <person name="Li E."/>
            <person name="Mao Z."/>
            <person name="Ling J."/>
            <person name="Yin W."/>
            <person name="Xie B."/>
        </authorList>
    </citation>
    <scope>NUCLEOTIDE SEQUENCE [LARGE SCALE GENOMIC DNA]</scope>
    <source>
        <strain evidence="2">PLFJ-1</strain>
    </source>
</reference>
<comment type="caution">
    <text evidence="2">The sequence shown here is derived from an EMBL/GenBank/DDBJ whole genome shotgun (WGS) entry which is preliminary data.</text>
</comment>
<name>A0A179H501_PURLI</name>
<dbReference type="Proteomes" id="UP000078340">
    <property type="component" value="Unassembled WGS sequence"/>
</dbReference>
<protein>
    <recommendedName>
        <fullName evidence="1">2EXR domain-containing protein</fullName>
    </recommendedName>
</protein>
<sequence>MATFPQFSALPPELRRLIWRHCLPRRVAEVDIPRIGNEPMGIFYGDGSKECLLRETSRRNAAPPTVSRVCRESREVALEAGHFLHYGAFQGMENIWVQPARDVLHLNWEREWCIADGDMAGAESALPYFFSRAAKENMIPSVCADLFLPFDINRDASCSDNFSDEDPDDARWFDPDSVDEVLLVENAPKIVLVAVVLMLLHSTETEAIDSGLFGLCGEERIQMIDFDDAPKVSAFFEFWKETANSQRETSSATYFRDMRDSDEFQKKCQDWVKRAKIHLFGHLWFQARSLGFAGIDDPDNIWVPAVTGDMVPWNPTNRPNLDHPWAIQQWARLPRLVPKVVFIQCSESC</sequence>
<accession>A0A179H501</accession>
<dbReference type="AlphaFoldDB" id="A0A179H501"/>
<proteinExistence type="predicted"/>
<evidence type="ECO:0000313" key="2">
    <source>
        <dbReference type="EMBL" id="OAQ85237.1"/>
    </source>
</evidence>
<dbReference type="EMBL" id="LSBI01000007">
    <property type="protein sequence ID" value="OAQ85237.1"/>
    <property type="molecule type" value="Genomic_DNA"/>
</dbReference>
<dbReference type="OMA" id="VANTAYC"/>
<dbReference type="PANTHER" id="PTHR35910">
    <property type="entry name" value="2EXR DOMAIN-CONTAINING PROTEIN"/>
    <property type="match status" value="1"/>
</dbReference>
<gene>
    <name evidence="2" type="ORF">VFPFJ_07626</name>
</gene>
<evidence type="ECO:0000259" key="1">
    <source>
        <dbReference type="Pfam" id="PF20150"/>
    </source>
</evidence>
<dbReference type="PANTHER" id="PTHR35910:SF1">
    <property type="entry name" value="2EXR DOMAIN-CONTAINING PROTEIN"/>
    <property type="match status" value="1"/>
</dbReference>
<dbReference type="Pfam" id="PF20150">
    <property type="entry name" value="2EXR"/>
    <property type="match status" value="1"/>
</dbReference>
<dbReference type="STRING" id="33203.A0A179H501"/>